<evidence type="ECO:0000313" key="1">
    <source>
        <dbReference type="EMBL" id="RUS49499.1"/>
    </source>
</evidence>
<dbReference type="EMBL" id="JTFC01000197">
    <property type="protein sequence ID" value="RUS49727.1"/>
    <property type="molecule type" value="Genomic_DNA"/>
</dbReference>
<accession>A0A433RNG8</accession>
<organism evidence="1 5">
    <name type="scientific">Candidatus Kurthia intestinigallinarum</name>
    <dbReference type="NCBI Taxonomy" id="1562256"/>
    <lineage>
        <taxon>Bacteria</taxon>
        <taxon>Bacillati</taxon>
        <taxon>Bacillota</taxon>
        <taxon>Bacilli</taxon>
        <taxon>Bacillales</taxon>
        <taxon>Caryophanaceae</taxon>
        <taxon>Kurthia</taxon>
    </lineage>
</organism>
<name>A0A433RNG8_9BACL</name>
<dbReference type="RefSeq" id="WP_126992133.1">
    <property type="nucleotide sequence ID" value="NZ_JTFC01000181.1"/>
</dbReference>
<gene>
    <name evidence="4" type="ORF">QI30_19610</name>
    <name evidence="3" type="ORF">QI30_19780</name>
    <name evidence="2" type="ORF">QI30_19955</name>
    <name evidence="1" type="ORF">QI30_19965</name>
</gene>
<dbReference type="AlphaFoldDB" id="A0A433RNG8"/>
<dbReference type="EMBL" id="JTFC01000212">
    <property type="protein sequence ID" value="RUS49501.1"/>
    <property type="molecule type" value="Genomic_DNA"/>
</dbReference>
<dbReference type="Proteomes" id="UP000288623">
    <property type="component" value="Unassembled WGS sequence"/>
</dbReference>
<protein>
    <submittedName>
        <fullName evidence="1">Uncharacterized protein</fullName>
    </submittedName>
</protein>
<dbReference type="OrthoDB" id="9893514at2"/>
<dbReference type="EMBL" id="JTFC01000213">
    <property type="protein sequence ID" value="RUS49499.1"/>
    <property type="molecule type" value="Genomic_DNA"/>
</dbReference>
<reference evidence="1 5" key="1">
    <citation type="submission" date="2014-11" db="EMBL/GenBank/DDBJ databases">
        <title>Genome sequence and analysis of novel Kurthia sp.</title>
        <authorList>
            <person name="Lawson J.N."/>
            <person name="Gonzalez J.E."/>
            <person name="Rinauldi L."/>
            <person name="Xuan Z."/>
            <person name="Firman A."/>
            <person name="Shaddox L."/>
            <person name="Trudeau A."/>
            <person name="Shah S."/>
            <person name="Reiman D."/>
        </authorList>
    </citation>
    <scope>NUCLEOTIDE SEQUENCE [LARGE SCALE GENOMIC DNA]</scope>
    <source>
        <strain evidence="1 5">3B1D</strain>
    </source>
</reference>
<keyword evidence="5" id="KW-1185">Reference proteome</keyword>
<evidence type="ECO:0000313" key="4">
    <source>
        <dbReference type="EMBL" id="RUS49885.1"/>
    </source>
</evidence>
<comment type="caution">
    <text evidence="1">The sequence shown here is derived from an EMBL/GenBank/DDBJ whole genome shotgun (WGS) entry which is preliminary data.</text>
</comment>
<evidence type="ECO:0000313" key="2">
    <source>
        <dbReference type="EMBL" id="RUS49501.1"/>
    </source>
</evidence>
<sequence>MAKPKQMILLLGRMAKEIEKMGTIKVTAVTVTSDLSFVLDVDLRLVWYGGLAVNDTGIYSLLGTYSE</sequence>
<evidence type="ECO:0000313" key="3">
    <source>
        <dbReference type="EMBL" id="RUS49727.1"/>
    </source>
</evidence>
<proteinExistence type="predicted"/>
<evidence type="ECO:0000313" key="5">
    <source>
        <dbReference type="Proteomes" id="UP000288623"/>
    </source>
</evidence>
<dbReference type="EMBL" id="JTFC01000181">
    <property type="protein sequence ID" value="RUS49885.1"/>
    <property type="molecule type" value="Genomic_DNA"/>
</dbReference>